<feature type="transmembrane region" description="Helical" evidence="6">
    <location>
        <begin position="177"/>
        <end position="193"/>
    </location>
</feature>
<feature type="transmembrane region" description="Helical" evidence="6">
    <location>
        <begin position="213"/>
        <end position="233"/>
    </location>
</feature>
<keyword evidence="4 6" id="KW-1133">Transmembrane helix</keyword>
<evidence type="ECO:0000256" key="4">
    <source>
        <dbReference type="ARBA" id="ARBA00022989"/>
    </source>
</evidence>
<name>A0A4P6JKI8_KTERU</name>
<evidence type="ECO:0000313" key="8">
    <source>
        <dbReference type="Proteomes" id="UP000290365"/>
    </source>
</evidence>
<keyword evidence="5 6" id="KW-0472">Membrane</keyword>
<gene>
    <name evidence="7" type="ORF">EPA93_05480</name>
</gene>
<evidence type="ECO:0000256" key="5">
    <source>
        <dbReference type="ARBA" id="ARBA00023136"/>
    </source>
</evidence>
<dbReference type="OrthoDB" id="8215804at2"/>
<dbReference type="AlphaFoldDB" id="A0A4P6JKI8"/>
<dbReference type="KEGG" id="kbs:EPA93_05480"/>
<dbReference type="Proteomes" id="UP000290365">
    <property type="component" value="Chromosome"/>
</dbReference>
<dbReference type="InterPro" id="IPR004923">
    <property type="entry name" value="FTR1/Fip1/EfeU"/>
</dbReference>
<dbReference type="Pfam" id="PF03239">
    <property type="entry name" value="FTR1"/>
    <property type="match status" value="1"/>
</dbReference>
<comment type="similarity">
    <text evidence="2">Belongs to the oxidase-dependent Fe transporter (OFeT) (TC 9.A.10.1) family.</text>
</comment>
<feature type="transmembrane region" description="Helical" evidence="6">
    <location>
        <begin position="245"/>
        <end position="265"/>
    </location>
</feature>
<protein>
    <submittedName>
        <fullName evidence="7">Iron permease</fullName>
    </submittedName>
</protein>
<evidence type="ECO:0000256" key="3">
    <source>
        <dbReference type="ARBA" id="ARBA00022692"/>
    </source>
</evidence>
<reference evidence="7 8" key="1">
    <citation type="submission" date="2019-01" db="EMBL/GenBank/DDBJ databases">
        <title>Ktedonosporobacter rubrisoli SCAWS-G2.</title>
        <authorList>
            <person name="Huang Y."/>
            <person name="Yan B."/>
        </authorList>
    </citation>
    <scope>NUCLEOTIDE SEQUENCE [LARGE SCALE GENOMIC DNA]</scope>
    <source>
        <strain evidence="7 8">SCAWS-G2</strain>
    </source>
</reference>
<evidence type="ECO:0000256" key="2">
    <source>
        <dbReference type="ARBA" id="ARBA00008333"/>
    </source>
</evidence>
<feature type="transmembrane region" description="Helical" evidence="6">
    <location>
        <begin position="12"/>
        <end position="34"/>
    </location>
</feature>
<keyword evidence="8" id="KW-1185">Reference proteome</keyword>
<evidence type="ECO:0000256" key="1">
    <source>
        <dbReference type="ARBA" id="ARBA00004141"/>
    </source>
</evidence>
<comment type="subcellular location">
    <subcellularLocation>
        <location evidence="1">Membrane</location>
        <topology evidence="1">Multi-pass membrane protein</topology>
    </subcellularLocation>
</comment>
<dbReference type="GO" id="GO:0033573">
    <property type="term" value="C:high-affinity iron permease complex"/>
    <property type="evidence" value="ECO:0007669"/>
    <property type="project" value="InterPro"/>
</dbReference>
<dbReference type="EMBL" id="CP035758">
    <property type="protein sequence ID" value="QBD75482.1"/>
    <property type="molecule type" value="Genomic_DNA"/>
</dbReference>
<feature type="transmembrane region" description="Helical" evidence="6">
    <location>
        <begin position="92"/>
        <end position="114"/>
    </location>
</feature>
<sequence length="358" mass="39085">MGISSLTPTHKRFYLFGTIGLICAAIVLAAFLTWQGVTAAGAPDPTVPHTSPLVAVLDIAALVFREGIECVVVLTAVTASLRGANRSYRGPIGMGVVVGMVATLITWFIAVGILSDLTTVVPALSLQAWTGLLAVIVLLVVMNWFFHKVYWTGWISFHNRKKKDLLELAKTPEGSKLAVLWGLGLLGFASFYREGFEVVLFLQSYRLQLGGTVVLYGALVGIIFSGILAFLSFVGNHRVPYKRMLVLTGVLLAMVLFIMVGEQVFEMEQAGWFSAMPISWLKWIPDWAGVWLSIYPDLPTIIAQVIAMALVFGSYFVSRYQAVFLPKKHGAAPYRWREAAPTVEVVGTSLAQGDAREG</sequence>
<dbReference type="GO" id="GO:0015093">
    <property type="term" value="F:ferrous iron transmembrane transporter activity"/>
    <property type="evidence" value="ECO:0007669"/>
    <property type="project" value="TreeGrafter"/>
</dbReference>
<organism evidence="7 8">
    <name type="scientific">Ktedonosporobacter rubrisoli</name>
    <dbReference type="NCBI Taxonomy" id="2509675"/>
    <lineage>
        <taxon>Bacteria</taxon>
        <taxon>Bacillati</taxon>
        <taxon>Chloroflexota</taxon>
        <taxon>Ktedonobacteria</taxon>
        <taxon>Ktedonobacterales</taxon>
        <taxon>Ktedonosporobacteraceae</taxon>
        <taxon>Ktedonosporobacter</taxon>
    </lineage>
</organism>
<feature type="transmembrane region" description="Helical" evidence="6">
    <location>
        <begin position="126"/>
        <end position="146"/>
    </location>
</feature>
<accession>A0A4P6JKI8</accession>
<dbReference type="PANTHER" id="PTHR31632">
    <property type="entry name" value="IRON TRANSPORTER FTH1"/>
    <property type="match status" value="1"/>
</dbReference>
<proteinExistence type="inferred from homology"/>
<dbReference type="RefSeq" id="WP_129886080.1">
    <property type="nucleotide sequence ID" value="NZ_CP035758.1"/>
</dbReference>
<evidence type="ECO:0000256" key="6">
    <source>
        <dbReference type="SAM" id="Phobius"/>
    </source>
</evidence>
<feature type="transmembrane region" description="Helical" evidence="6">
    <location>
        <begin position="54"/>
        <end position="80"/>
    </location>
</feature>
<evidence type="ECO:0000313" key="7">
    <source>
        <dbReference type="EMBL" id="QBD75482.1"/>
    </source>
</evidence>
<feature type="transmembrane region" description="Helical" evidence="6">
    <location>
        <begin position="301"/>
        <end position="318"/>
    </location>
</feature>
<dbReference type="PANTHER" id="PTHR31632:SF2">
    <property type="entry name" value="PLASMA MEMBRANE IRON PERMEASE"/>
    <property type="match status" value="1"/>
</dbReference>
<keyword evidence="3 6" id="KW-0812">Transmembrane</keyword>